<evidence type="ECO:0000256" key="5">
    <source>
        <dbReference type="ARBA" id="ARBA00022723"/>
    </source>
</evidence>
<dbReference type="InterPro" id="IPR037117">
    <property type="entry name" value="Dihydroorotate_DH_ele_sf"/>
</dbReference>
<dbReference type="GO" id="GO:0050660">
    <property type="term" value="F:flavin adenine dinucleotide binding"/>
    <property type="evidence" value="ECO:0007669"/>
    <property type="project" value="InterPro"/>
</dbReference>
<dbReference type="GO" id="GO:0006221">
    <property type="term" value="P:pyrimidine nucleotide biosynthetic process"/>
    <property type="evidence" value="ECO:0007669"/>
    <property type="project" value="InterPro"/>
</dbReference>
<evidence type="ECO:0000256" key="3">
    <source>
        <dbReference type="ARBA" id="ARBA00022630"/>
    </source>
</evidence>
<comment type="similarity">
    <text evidence="1">Belongs to the PyrK family.</text>
</comment>
<dbReference type="EMBL" id="QEKY01000002">
    <property type="protein sequence ID" value="PVZ14056.1"/>
    <property type="molecule type" value="Genomic_DNA"/>
</dbReference>
<proteinExistence type="inferred from homology"/>
<dbReference type="GO" id="GO:0016491">
    <property type="term" value="F:oxidoreductase activity"/>
    <property type="evidence" value="ECO:0007669"/>
    <property type="project" value="InterPro"/>
</dbReference>
<dbReference type="Pfam" id="PF00175">
    <property type="entry name" value="NAD_binding_1"/>
    <property type="match status" value="1"/>
</dbReference>
<evidence type="ECO:0000256" key="2">
    <source>
        <dbReference type="ARBA" id="ARBA00022448"/>
    </source>
</evidence>
<dbReference type="AlphaFoldDB" id="A0A2U1FPI7"/>
<dbReference type="PANTHER" id="PTHR43513:SF3">
    <property type="entry name" value="DIHYDROOROTATE DEHYDROGENASE B (NAD(+)), ELECTRON TRANSFER SUBUNIT-RELATED"/>
    <property type="match status" value="1"/>
</dbReference>
<evidence type="ECO:0000313" key="14">
    <source>
        <dbReference type="EMBL" id="PVZ14056.1"/>
    </source>
</evidence>
<dbReference type="InterPro" id="IPR017938">
    <property type="entry name" value="Riboflavin_synthase-like_b-brl"/>
</dbReference>
<dbReference type="Gene3D" id="3.40.50.80">
    <property type="entry name" value="Nucleotide-binding domain of ferredoxin-NADP reductase (FNR) module"/>
    <property type="match status" value="1"/>
</dbReference>
<reference evidence="14 15" key="1">
    <citation type="submission" date="2018-04" db="EMBL/GenBank/DDBJ databases">
        <title>Genomic Encyclopedia of Type Strains, Phase IV (KMG-IV): sequencing the most valuable type-strain genomes for metagenomic binning, comparative biology and taxonomic classification.</title>
        <authorList>
            <person name="Goeker M."/>
        </authorList>
    </citation>
    <scope>NUCLEOTIDE SEQUENCE [LARGE SCALE GENOMIC DNA]</scope>
    <source>
        <strain evidence="14 15">DSM 28520</strain>
    </source>
</reference>
<dbReference type="PIRSF" id="PIRSF006816">
    <property type="entry name" value="Cyc3_hyd_g"/>
    <property type="match status" value="1"/>
</dbReference>
<dbReference type="Proteomes" id="UP000245462">
    <property type="component" value="Unassembled WGS sequence"/>
</dbReference>
<dbReference type="InterPro" id="IPR012165">
    <property type="entry name" value="Cyt_c3_hydrogenase_gsu"/>
</dbReference>
<feature type="domain" description="FAD-binding FR-type" evidence="13">
    <location>
        <begin position="2"/>
        <end position="106"/>
    </location>
</feature>
<gene>
    <name evidence="14" type="ORF">C7382_102100</name>
</gene>
<evidence type="ECO:0000256" key="1">
    <source>
        <dbReference type="ARBA" id="ARBA00006422"/>
    </source>
</evidence>
<keyword evidence="9 12" id="KW-0411">Iron-sulfur</keyword>
<keyword evidence="8 12" id="KW-0408">Iron</keyword>
<keyword evidence="5 12" id="KW-0479">Metal-binding</keyword>
<dbReference type="Gene3D" id="2.40.30.10">
    <property type="entry name" value="Translation factors"/>
    <property type="match status" value="1"/>
</dbReference>
<name>A0A2U1FPI7_9PORP</name>
<evidence type="ECO:0000256" key="7">
    <source>
        <dbReference type="ARBA" id="ARBA00022982"/>
    </source>
</evidence>
<evidence type="ECO:0000256" key="9">
    <source>
        <dbReference type="ARBA" id="ARBA00023014"/>
    </source>
</evidence>
<evidence type="ECO:0000256" key="8">
    <source>
        <dbReference type="ARBA" id="ARBA00023004"/>
    </source>
</evidence>
<dbReference type="RefSeq" id="WP_116678546.1">
    <property type="nucleotide sequence ID" value="NZ_JBGXZY010000031.1"/>
</dbReference>
<comment type="caution">
    <text evidence="14">The sequence shown here is derived from an EMBL/GenBank/DDBJ whole genome shotgun (WGS) entry which is preliminary data.</text>
</comment>
<dbReference type="SUPFAM" id="SSF63380">
    <property type="entry name" value="Riboflavin synthase domain-like"/>
    <property type="match status" value="1"/>
</dbReference>
<feature type="binding site" evidence="11">
    <location>
        <begin position="81"/>
        <end position="82"/>
    </location>
    <ligand>
        <name>FAD</name>
        <dbReference type="ChEBI" id="CHEBI:57692"/>
    </ligand>
</feature>
<keyword evidence="2" id="KW-0813">Transport</keyword>
<organism evidence="14 15">
    <name type="scientific">Porphyromonas loveana</name>
    <dbReference type="NCBI Taxonomy" id="1884669"/>
    <lineage>
        <taxon>Bacteria</taxon>
        <taxon>Pseudomonadati</taxon>
        <taxon>Bacteroidota</taxon>
        <taxon>Bacteroidia</taxon>
        <taxon>Bacteroidales</taxon>
        <taxon>Porphyromonadaceae</taxon>
        <taxon>Porphyromonas</taxon>
    </lineage>
</organism>
<dbReference type="CDD" id="cd06218">
    <property type="entry name" value="DHOD_e_trans"/>
    <property type="match status" value="1"/>
</dbReference>
<protein>
    <submittedName>
        <fullName evidence="14">Dihydroorotate oxidase B electron transfer subunit</fullName>
    </submittedName>
</protein>
<evidence type="ECO:0000256" key="6">
    <source>
        <dbReference type="ARBA" id="ARBA00022827"/>
    </source>
</evidence>
<keyword evidence="3 11" id="KW-0285">Flavoprotein</keyword>
<keyword evidence="4 12" id="KW-0001">2Fe-2S</keyword>
<comment type="cofactor">
    <cofactor evidence="10">
        <name>[2Fe-2S] cluster</name>
        <dbReference type="ChEBI" id="CHEBI:190135"/>
    </cofactor>
</comment>
<dbReference type="OrthoDB" id="9789468at2"/>
<evidence type="ECO:0000256" key="10">
    <source>
        <dbReference type="ARBA" id="ARBA00034078"/>
    </source>
</evidence>
<dbReference type="InterPro" id="IPR001433">
    <property type="entry name" value="OxRdtase_FAD/NAD-bd"/>
</dbReference>
<dbReference type="PANTHER" id="PTHR43513">
    <property type="entry name" value="DIHYDROOROTATE DEHYDROGENASE B (NAD(+)), ELECTRON TRANSFER SUBUNIT"/>
    <property type="match status" value="1"/>
</dbReference>
<feature type="binding site" evidence="11">
    <location>
        <begin position="74"/>
        <end position="76"/>
    </location>
    <ligand>
        <name>FAD</name>
        <dbReference type="ChEBI" id="CHEBI:57692"/>
    </ligand>
</feature>
<evidence type="ECO:0000259" key="13">
    <source>
        <dbReference type="PROSITE" id="PS51384"/>
    </source>
</evidence>
<keyword evidence="6 11" id="KW-0274">FAD</keyword>
<feature type="binding site" evidence="12">
    <location>
        <position position="233"/>
    </location>
    <ligand>
        <name>[2Fe-2S] cluster</name>
        <dbReference type="ChEBI" id="CHEBI:190135"/>
    </ligand>
</feature>
<evidence type="ECO:0000313" key="15">
    <source>
        <dbReference type="Proteomes" id="UP000245462"/>
    </source>
</evidence>
<dbReference type="Gene3D" id="2.10.240.10">
    <property type="entry name" value="Dihydroorotate dehydrogenase, electron transfer subunit"/>
    <property type="match status" value="1"/>
</dbReference>
<comment type="cofactor">
    <cofactor evidence="12">
        <name>[2Fe-2S] cluster</name>
        <dbReference type="ChEBI" id="CHEBI:190135"/>
    </cofactor>
    <text evidence="12">Binds 1 [2Fe-2S] cluster per subunit.</text>
</comment>
<dbReference type="SUPFAM" id="SSF52343">
    <property type="entry name" value="Ferredoxin reductase-like, C-terminal NADP-linked domain"/>
    <property type="match status" value="1"/>
</dbReference>
<accession>A0A2U1FPI7</accession>
<dbReference type="InterPro" id="IPR050353">
    <property type="entry name" value="PyrK_electron_transfer"/>
</dbReference>
<sequence length="262" mass="28638">MKYNHRLQVVANKELNDSYFLLTLAPFSQEAAFSLPEILPGQFVQVLTEASGAFLRRPISVCDVDYARQQLLLLVQKVGKGTHALAHLTTSDTVDLLYPLGNGFTFPNQSSEAYRPLLVGGGVGTAPMLYLARCMRARGIEPNVLLGARTADLIVMRDHFEEFAHLHVTTEDGSMGVKGFVTDHPALREGAYTHIYVCGPKAMMVAVASLAHKRAISCEVSLENTMACGIGACLCCVENTKEGNLCVCTEGPVFNIDRLQWF</sequence>
<dbReference type="GO" id="GO:0046872">
    <property type="term" value="F:metal ion binding"/>
    <property type="evidence" value="ECO:0007669"/>
    <property type="project" value="UniProtKB-KW"/>
</dbReference>
<dbReference type="InterPro" id="IPR019480">
    <property type="entry name" value="Dihydroorotate_DH_Fe-S-bd"/>
</dbReference>
<feature type="binding site" evidence="12">
    <location>
        <position position="236"/>
    </location>
    <ligand>
        <name>[2Fe-2S] cluster</name>
        <dbReference type="ChEBI" id="CHEBI:190135"/>
    </ligand>
</feature>
<dbReference type="InterPro" id="IPR017927">
    <property type="entry name" value="FAD-bd_FR_type"/>
</dbReference>
<feature type="binding site" evidence="12">
    <location>
        <position position="228"/>
    </location>
    <ligand>
        <name>[2Fe-2S] cluster</name>
        <dbReference type="ChEBI" id="CHEBI:190135"/>
    </ligand>
</feature>
<evidence type="ECO:0000256" key="11">
    <source>
        <dbReference type="PIRSR" id="PIRSR006816-1"/>
    </source>
</evidence>
<dbReference type="GO" id="GO:0051537">
    <property type="term" value="F:2 iron, 2 sulfur cluster binding"/>
    <property type="evidence" value="ECO:0007669"/>
    <property type="project" value="UniProtKB-KW"/>
</dbReference>
<comment type="cofactor">
    <cofactor evidence="11">
        <name>FAD</name>
        <dbReference type="ChEBI" id="CHEBI:57692"/>
    </cofactor>
    <text evidence="11">Binds 1 FAD per subunit.</text>
</comment>
<keyword evidence="7" id="KW-0249">Electron transport</keyword>
<dbReference type="GeneID" id="94549993"/>
<keyword evidence="15" id="KW-1185">Reference proteome</keyword>
<feature type="binding site" evidence="11">
    <location>
        <begin position="57"/>
        <end position="60"/>
    </location>
    <ligand>
        <name>FAD</name>
        <dbReference type="ChEBI" id="CHEBI:57692"/>
    </ligand>
</feature>
<dbReference type="PROSITE" id="PS51384">
    <property type="entry name" value="FAD_FR"/>
    <property type="match status" value="1"/>
</dbReference>
<dbReference type="PRINTS" id="PR00409">
    <property type="entry name" value="PHDIOXRDTASE"/>
</dbReference>
<evidence type="ECO:0000256" key="12">
    <source>
        <dbReference type="PIRSR" id="PIRSR006816-2"/>
    </source>
</evidence>
<dbReference type="InterPro" id="IPR039261">
    <property type="entry name" value="FNR_nucleotide-bd"/>
</dbReference>
<evidence type="ECO:0000256" key="4">
    <source>
        <dbReference type="ARBA" id="ARBA00022714"/>
    </source>
</evidence>
<dbReference type="Pfam" id="PF10418">
    <property type="entry name" value="DHODB_Fe-S_bind"/>
    <property type="match status" value="1"/>
</dbReference>
<feature type="binding site" evidence="12">
    <location>
        <position position="248"/>
    </location>
    <ligand>
        <name>[2Fe-2S] cluster</name>
        <dbReference type="ChEBI" id="CHEBI:190135"/>
    </ligand>
</feature>